<protein>
    <submittedName>
        <fullName evidence="2">IS200/IS605 family transposase</fullName>
    </submittedName>
</protein>
<dbReference type="Gene3D" id="3.30.70.1290">
    <property type="entry name" value="Transposase IS200-like"/>
    <property type="match status" value="1"/>
</dbReference>
<dbReference type="OrthoDB" id="9797997at2"/>
<reference evidence="2 3" key="1">
    <citation type="journal article" date="2018" name="Antonie Van Leeuwenhoek">
        <title>Larkinella terrae sp. nov., isolated from soil on Jeju Island, South Korea.</title>
        <authorList>
            <person name="Ten L.N."/>
            <person name="Jeon J."/>
            <person name="Park S.J."/>
            <person name="Park S."/>
            <person name="Lee S.Y."/>
            <person name="Kim M.K."/>
            <person name="Jung H.Y."/>
        </authorList>
    </citation>
    <scope>NUCLEOTIDE SEQUENCE [LARGE SCALE GENOMIC DNA]</scope>
    <source>
        <strain evidence="2 3">KCTC 52001</strain>
    </source>
</reference>
<dbReference type="GO" id="GO:0004803">
    <property type="term" value="F:transposase activity"/>
    <property type="evidence" value="ECO:0007669"/>
    <property type="project" value="InterPro"/>
</dbReference>
<dbReference type="GO" id="GO:0003677">
    <property type="term" value="F:DNA binding"/>
    <property type="evidence" value="ECO:0007669"/>
    <property type="project" value="InterPro"/>
</dbReference>
<dbReference type="AlphaFoldDB" id="A0A7K0ESI5"/>
<comment type="caution">
    <text evidence="2">The sequence shown here is derived from an EMBL/GenBank/DDBJ whole genome shotgun (WGS) entry which is preliminary data.</text>
</comment>
<feature type="domain" description="Transposase IS200-like" evidence="1">
    <location>
        <begin position="3"/>
        <end position="117"/>
    </location>
</feature>
<dbReference type="Pfam" id="PF01797">
    <property type="entry name" value="Y1_Tnp"/>
    <property type="match status" value="1"/>
</dbReference>
<dbReference type="Proteomes" id="UP000441754">
    <property type="component" value="Unassembled WGS sequence"/>
</dbReference>
<organism evidence="2 3">
    <name type="scientific">Larkinella terrae</name>
    <dbReference type="NCBI Taxonomy" id="2025311"/>
    <lineage>
        <taxon>Bacteria</taxon>
        <taxon>Pseudomonadati</taxon>
        <taxon>Bacteroidota</taxon>
        <taxon>Cytophagia</taxon>
        <taxon>Cytophagales</taxon>
        <taxon>Spirosomataceae</taxon>
        <taxon>Larkinella</taxon>
    </lineage>
</organism>
<evidence type="ECO:0000313" key="2">
    <source>
        <dbReference type="EMBL" id="MRS64774.1"/>
    </source>
</evidence>
<gene>
    <name evidence="2" type="primary">tnpA</name>
    <name evidence="2" type="ORF">GJJ30_25975</name>
</gene>
<dbReference type="PANTHER" id="PTHR33360:SF2">
    <property type="entry name" value="TRANSPOSASE FOR INSERTION SEQUENCE ELEMENT IS200"/>
    <property type="match status" value="1"/>
</dbReference>
<accession>A0A7K0ESI5</accession>
<dbReference type="InterPro" id="IPR002686">
    <property type="entry name" value="Transposase_17"/>
</dbReference>
<dbReference type="NCBIfam" id="NF033573">
    <property type="entry name" value="transpos_IS200"/>
    <property type="match status" value="1"/>
</dbReference>
<proteinExistence type="predicted"/>
<dbReference type="InterPro" id="IPR036515">
    <property type="entry name" value="Transposase_17_sf"/>
</dbReference>
<dbReference type="PANTHER" id="PTHR33360">
    <property type="entry name" value="TRANSPOSASE FOR INSERTION SEQUENCE ELEMENT IS200"/>
    <property type="match status" value="1"/>
</dbReference>
<keyword evidence="3" id="KW-1185">Reference proteome</keyword>
<evidence type="ECO:0000259" key="1">
    <source>
        <dbReference type="SMART" id="SM01321"/>
    </source>
</evidence>
<evidence type="ECO:0000313" key="3">
    <source>
        <dbReference type="Proteomes" id="UP000441754"/>
    </source>
</evidence>
<dbReference type="RefSeq" id="WP_154178082.1">
    <property type="nucleotide sequence ID" value="NZ_WJXZ01000014.1"/>
</dbReference>
<dbReference type="SMART" id="SM01321">
    <property type="entry name" value="Y1_Tnp"/>
    <property type="match status" value="1"/>
</dbReference>
<dbReference type="EMBL" id="WJXZ01000014">
    <property type="protein sequence ID" value="MRS64774.1"/>
    <property type="molecule type" value="Genomic_DNA"/>
</dbReference>
<dbReference type="GO" id="GO:0006313">
    <property type="term" value="P:DNA transposition"/>
    <property type="evidence" value="ECO:0007669"/>
    <property type="project" value="InterPro"/>
</dbReference>
<sequence>MSYRQILYQVVFATKYRRPTINETHCTDLYRYIWGVVKNRNCQLFRINGVEDHIHLLSDLHPTVALASLVKDIKVGSSIWMKESGLFPDFEGWSDGYGAFTYSIREREKVLNYIKKQKEHQRKITFADEYTALLEEHRIIYDEKYLWH</sequence>
<dbReference type="SUPFAM" id="SSF143422">
    <property type="entry name" value="Transposase IS200-like"/>
    <property type="match status" value="1"/>
</dbReference>
<name>A0A7K0ESI5_9BACT</name>